<dbReference type="GO" id="GO:0005737">
    <property type="term" value="C:cytoplasm"/>
    <property type="evidence" value="ECO:0007669"/>
    <property type="project" value="UniProtKB-ARBA"/>
</dbReference>
<comment type="catalytic activity">
    <reaction evidence="9">
        <text>RNA(n) + a ribonucleoside 5'-triphosphate = RNA(n+1) + diphosphate</text>
        <dbReference type="Rhea" id="RHEA:21248"/>
        <dbReference type="Rhea" id="RHEA-COMP:14527"/>
        <dbReference type="Rhea" id="RHEA-COMP:17342"/>
        <dbReference type="ChEBI" id="CHEBI:33019"/>
        <dbReference type="ChEBI" id="CHEBI:61557"/>
        <dbReference type="ChEBI" id="CHEBI:140395"/>
        <dbReference type="EC" id="2.7.7.6"/>
    </reaction>
</comment>
<dbReference type="HAMAP" id="MF_00059">
    <property type="entry name" value="RNApol_bact_RpoA"/>
    <property type="match status" value="1"/>
</dbReference>
<dbReference type="GO" id="GO:0003899">
    <property type="term" value="F:DNA-directed RNA polymerase activity"/>
    <property type="evidence" value="ECO:0007669"/>
    <property type="project" value="UniProtKB-EC"/>
</dbReference>
<evidence type="ECO:0000256" key="7">
    <source>
        <dbReference type="ARBA" id="ARBA00023163"/>
    </source>
</evidence>
<dbReference type="Gene3D" id="3.30.1360.10">
    <property type="entry name" value="RNA polymerase, RBP11-like subunit"/>
    <property type="match status" value="1"/>
</dbReference>
<evidence type="ECO:0000256" key="5">
    <source>
        <dbReference type="ARBA" id="ARBA00022679"/>
    </source>
</evidence>
<dbReference type="NCBIfam" id="TIGR02027">
    <property type="entry name" value="rpoA"/>
    <property type="match status" value="1"/>
</dbReference>
<proteinExistence type="inferred from homology"/>
<evidence type="ECO:0000256" key="2">
    <source>
        <dbReference type="ARBA" id="ARBA00007123"/>
    </source>
</evidence>
<gene>
    <name evidence="11" type="ORF">PHYPA_007729</name>
</gene>
<dbReference type="InterPro" id="IPR036603">
    <property type="entry name" value="RBP11-like"/>
</dbReference>
<dbReference type="GO" id="GO:0000428">
    <property type="term" value="C:DNA-directed RNA polymerase complex"/>
    <property type="evidence" value="ECO:0007669"/>
    <property type="project" value="UniProtKB-KW"/>
</dbReference>
<reference evidence="11" key="1">
    <citation type="journal article" date="2008" name="Science">
        <title>The Physcomitrella genome reveals evolutionary insights into the conquest of land by plants.</title>
        <authorList>
            <person name="Rensing S."/>
            <person name="Lang D."/>
            <person name="Zimmer A."/>
            <person name="Terry A."/>
            <person name="Salamov A."/>
            <person name="Shapiro H."/>
            <person name="Nishiyama T."/>
            <person name="Perroud P.-F."/>
            <person name="Lindquist E."/>
            <person name="Kamisugi Y."/>
            <person name="Tanahashi T."/>
            <person name="Sakakibara K."/>
            <person name="Fujita T."/>
            <person name="Oishi K."/>
            <person name="Shin-I T."/>
            <person name="Kuroki Y."/>
            <person name="Toyoda A."/>
            <person name="Suzuki Y."/>
            <person name="Hashimoto A."/>
            <person name="Yamaguchi K."/>
            <person name="Sugano A."/>
            <person name="Kohara Y."/>
            <person name="Fujiyama A."/>
            <person name="Anterola A."/>
            <person name="Aoki S."/>
            <person name="Ashton N."/>
            <person name="Barbazuk W.B."/>
            <person name="Barker E."/>
            <person name="Bennetzen J."/>
            <person name="Bezanilla M."/>
            <person name="Blankenship R."/>
            <person name="Cho S.H."/>
            <person name="Dutcher S."/>
            <person name="Estelle M."/>
            <person name="Fawcett J.A."/>
            <person name="Gundlach H."/>
            <person name="Hanada K."/>
            <person name="Heyl A."/>
            <person name="Hicks K.A."/>
            <person name="Hugh J."/>
            <person name="Lohr M."/>
            <person name="Mayer K."/>
            <person name="Melkozernov A."/>
            <person name="Murata T."/>
            <person name="Nelson D."/>
            <person name="Pils B."/>
            <person name="Prigge M."/>
            <person name="Reiss B."/>
            <person name="Renner T."/>
            <person name="Rombauts S."/>
            <person name="Rushton P."/>
            <person name="Sanderfoot A."/>
            <person name="Schween G."/>
            <person name="Shiu S.-H."/>
            <person name="Stueber K."/>
            <person name="Theodoulou F.L."/>
            <person name="Tu H."/>
            <person name="Van de Peer Y."/>
            <person name="Verrier P.J."/>
            <person name="Waters E."/>
            <person name="Wood A."/>
            <person name="Yang L."/>
            <person name="Cove D."/>
            <person name="Cuming A."/>
            <person name="Hasebe M."/>
            <person name="Lucas S."/>
            <person name="Mishler D.B."/>
            <person name="Reski R."/>
            <person name="Grigoriev I."/>
            <person name="Quatrano R.S."/>
            <person name="Boore J.L."/>
        </authorList>
    </citation>
    <scope>NUCLEOTIDE SEQUENCE [LARGE SCALE GENOMIC DNA]</scope>
</reference>
<protein>
    <recommendedName>
        <fullName evidence="3">DNA-directed RNA polymerase</fullName>
        <ecNumber evidence="3">2.7.7.6</ecNumber>
    </recommendedName>
    <alternativeName>
        <fullName evidence="8">Plastid-encoded RNA polymerase subunit alpha</fullName>
    </alternativeName>
</protein>
<dbReference type="InterPro" id="IPR011773">
    <property type="entry name" value="DNA-dir_RpoA"/>
</dbReference>
<dbReference type="GO" id="GO:0003677">
    <property type="term" value="F:DNA binding"/>
    <property type="evidence" value="ECO:0007669"/>
    <property type="project" value="InterPro"/>
</dbReference>
<dbReference type="EC" id="2.7.7.6" evidence="3"/>
<dbReference type="Gene3D" id="1.10.150.20">
    <property type="entry name" value="5' to 3' exonuclease, C-terminal subdomain"/>
    <property type="match status" value="1"/>
</dbReference>
<comment type="similarity">
    <text evidence="2">Belongs to the RNA polymerase alpha chain family.</text>
</comment>
<dbReference type="InterPro" id="IPR011262">
    <property type="entry name" value="DNA-dir_RNA_pol_insert"/>
</dbReference>
<dbReference type="STRING" id="3218.A0A2K1KJX0"/>
<evidence type="ECO:0000256" key="6">
    <source>
        <dbReference type="ARBA" id="ARBA00022695"/>
    </source>
</evidence>
<keyword evidence="6" id="KW-0548">Nucleotidyltransferase</keyword>
<evidence type="ECO:0000313" key="11">
    <source>
        <dbReference type="EMBL" id="PNR54053.1"/>
    </source>
</evidence>
<dbReference type="SMART" id="SM00662">
    <property type="entry name" value="RPOLD"/>
    <property type="match status" value="1"/>
</dbReference>
<dbReference type="AlphaFoldDB" id="A0A2K1KJX0"/>
<reference evidence="11" key="2">
    <citation type="journal article" date="2018" name="Plant J.">
        <title>The Physcomitrella patens chromosome-scale assembly reveals moss genome structure and evolution.</title>
        <authorList>
            <person name="Lang D."/>
            <person name="Ullrich K.K."/>
            <person name="Murat F."/>
            <person name="Fuchs J."/>
            <person name="Jenkins J."/>
            <person name="Haas F.B."/>
            <person name="Piednoel M."/>
            <person name="Gundlach H."/>
            <person name="Van Bel M."/>
            <person name="Meyberg R."/>
            <person name="Vives C."/>
            <person name="Morata J."/>
            <person name="Symeonidi A."/>
            <person name="Hiss M."/>
            <person name="Muchero W."/>
            <person name="Kamisugi Y."/>
            <person name="Saleh O."/>
            <person name="Blanc G."/>
            <person name="Decker E.L."/>
            <person name="van Gessel N."/>
            <person name="Grimwood J."/>
            <person name="Hayes R.D."/>
            <person name="Graham S.W."/>
            <person name="Gunter L.E."/>
            <person name="McDaniel S.F."/>
            <person name="Hoernstein S.N.W."/>
            <person name="Larsson A."/>
            <person name="Li F.W."/>
            <person name="Perroud P.F."/>
            <person name="Phillips J."/>
            <person name="Ranjan P."/>
            <person name="Rokshar D.S."/>
            <person name="Rothfels C.J."/>
            <person name="Schneider L."/>
            <person name="Shu S."/>
            <person name="Stevenson D.W."/>
            <person name="Thummler F."/>
            <person name="Tillich M."/>
            <person name="Villarreal Aguilar J.C."/>
            <person name="Widiez T."/>
            <person name="Wong G.K."/>
            <person name="Wymore A."/>
            <person name="Zhang Y."/>
            <person name="Zimmer A.D."/>
            <person name="Quatrano R.S."/>
            <person name="Mayer K.F.X."/>
            <person name="Goodstein D."/>
            <person name="Casacuberta J.M."/>
            <person name="Vandepoele K."/>
            <person name="Reski R."/>
            <person name="Cuming A.C."/>
            <person name="Tuskan G.A."/>
            <person name="Maumus F."/>
            <person name="Salse J."/>
            <person name="Schmutz J."/>
            <person name="Rensing S.A."/>
        </authorList>
    </citation>
    <scope>NUCLEOTIDE SEQUENCE [LARGE SCALE GENOMIC DNA]</scope>
</reference>
<dbReference type="SUPFAM" id="SSF47789">
    <property type="entry name" value="C-terminal domain of RNA polymerase alpha subunit"/>
    <property type="match status" value="1"/>
</dbReference>
<dbReference type="Pfam" id="PF01193">
    <property type="entry name" value="RNA_pol_L"/>
    <property type="match status" value="1"/>
</dbReference>
<dbReference type="CDD" id="cd06928">
    <property type="entry name" value="RNAP_alpha_NTD"/>
    <property type="match status" value="1"/>
</dbReference>
<comment type="caution">
    <text evidence="11">The sequence shown here is derived from an EMBL/GenBank/DDBJ whole genome shotgun (WGS) entry which is preliminary data.</text>
</comment>
<evidence type="ECO:0000256" key="8">
    <source>
        <dbReference type="ARBA" id="ARBA00031776"/>
    </source>
</evidence>
<dbReference type="SMR" id="A0A2K1KJX0"/>
<evidence type="ECO:0000256" key="3">
    <source>
        <dbReference type="ARBA" id="ARBA00012418"/>
    </source>
</evidence>
<accession>A0A2K1KJX0</accession>
<evidence type="ECO:0000256" key="1">
    <source>
        <dbReference type="ARBA" id="ARBA00004026"/>
    </source>
</evidence>
<dbReference type="OMA" id="KFHAPGP"/>
<keyword evidence="4" id="KW-0240">DNA-directed RNA polymerase</keyword>
<evidence type="ECO:0000256" key="9">
    <source>
        <dbReference type="ARBA" id="ARBA00048552"/>
    </source>
</evidence>
<comment type="function">
    <text evidence="1">DNA-dependent RNA polymerase catalyzes the transcription of DNA into RNA using the four ribonucleoside triphosphates as substrates.</text>
</comment>
<dbReference type="Pfam" id="PF01000">
    <property type="entry name" value="RNA_pol_A_bac"/>
    <property type="match status" value="1"/>
</dbReference>
<dbReference type="Gene3D" id="2.170.120.12">
    <property type="entry name" value="DNA-directed RNA polymerase, insert domain"/>
    <property type="match status" value="1"/>
</dbReference>
<evidence type="ECO:0000259" key="10">
    <source>
        <dbReference type="SMART" id="SM00662"/>
    </source>
</evidence>
<dbReference type="InterPro" id="IPR011263">
    <property type="entry name" value="DNA-dir_RNA_pol_RpoA/D/Rpb3"/>
</dbReference>
<dbReference type="GO" id="GO:0006351">
    <property type="term" value="P:DNA-templated transcription"/>
    <property type="evidence" value="ECO:0007669"/>
    <property type="project" value="InterPro"/>
</dbReference>
<organism evidence="11">
    <name type="scientific">Physcomitrium patens</name>
    <name type="common">Spreading-leaved earth moss</name>
    <name type="synonym">Physcomitrella patens</name>
    <dbReference type="NCBI Taxonomy" id="3218"/>
    <lineage>
        <taxon>Eukaryota</taxon>
        <taxon>Viridiplantae</taxon>
        <taxon>Streptophyta</taxon>
        <taxon>Embryophyta</taxon>
        <taxon>Bryophyta</taxon>
        <taxon>Bryophytina</taxon>
        <taxon>Bryopsida</taxon>
        <taxon>Funariidae</taxon>
        <taxon>Funariales</taxon>
        <taxon>Funariaceae</taxon>
        <taxon>Physcomitrium</taxon>
    </lineage>
</organism>
<dbReference type="GO" id="GO:0046983">
    <property type="term" value="F:protein dimerization activity"/>
    <property type="evidence" value="ECO:0007669"/>
    <property type="project" value="InterPro"/>
</dbReference>
<dbReference type="SUPFAM" id="SSF56553">
    <property type="entry name" value="Insert subdomain of RNA polymerase alpha subunit"/>
    <property type="match status" value="1"/>
</dbReference>
<keyword evidence="5" id="KW-0808">Transferase</keyword>
<name>A0A2K1KJX0_PHYPA</name>
<feature type="domain" description="DNA-directed RNA polymerase RpoA/D/Rpb3-type" evidence="10">
    <location>
        <begin position="141"/>
        <end position="345"/>
    </location>
</feature>
<dbReference type="OrthoDB" id="360088at2759"/>
<sequence>MAAVMSAQAMADAVRVVRASISELGKSAKKSDAFSARDLKSRSGFTESVDRLGLVNLQVQARKKRVRGLRLVPTRVVSAIEGSNSTTADAPVDEDVLAWTKAYRAENSTAITRDETLKSNAQSALQWKCVETQVEGERLHYGRFAVSPFRSGQANTVGVSMQKALLGEVEGAAVSCATFKNVKSEYAAMKGVEETPMDILVNLKELVIRSDSDEPQKAIISAIGPGPVTAGDIVLPPSLEVTDPTQHIAYLTKEVSLDIELDVEKGCGYRMGDHTKSGDGRFYIDSVFMPVRNANYSVHSYESEPDVTQEILFLEIWTNGSITPEEALHEAARCLIDLFLPFLHPKKKEVTNSATKMHKSFTMSQFNSSAEMSAKEVDLRHVYVDQLRIPSKAYNSLKRANINTVSDLLDYTQDDLLSIPNFGRKSVDDILEALQAQFSIDLPENNPLCN</sequence>
<dbReference type="SUPFAM" id="SSF55257">
    <property type="entry name" value="RBP11-like subunits of RNA polymerase"/>
    <property type="match status" value="1"/>
</dbReference>
<dbReference type="FunFam" id="2.170.120.12:FF:000001">
    <property type="entry name" value="DNA-directed RNA polymerase subunit alpha"/>
    <property type="match status" value="1"/>
</dbReference>
<keyword evidence="7" id="KW-0804">Transcription</keyword>
<dbReference type="InterPro" id="IPR011260">
    <property type="entry name" value="RNAP_asu_C"/>
</dbReference>
<dbReference type="EMBL" id="ABEU02000005">
    <property type="protein sequence ID" value="PNR54053.1"/>
    <property type="molecule type" value="Genomic_DNA"/>
</dbReference>
<dbReference type="InterPro" id="IPR036643">
    <property type="entry name" value="RNApol_insert_sf"/>
</dbReference>
<dbReference type="Pfam" id="PF03118">
    <property type="entry name" value="RNA_pol_A_CTD"/>
    <property type="match status" value="1"/>
</dbReference>
<evidence type="ECO:0000256" key="4">
    <source>
        <dbReference type="ARBA" id="ARBA00022478"/>
    </source>
</evidence>